<reference evidence="3" key="1">
    <citation type="journal article" date="2012" name="Science">
        <title>The Paleozoic origin of enzymatic lignin decomposition reconstructed from 31 fungal genomes.</title>
        <authorList>
            <person name="Floudas D."/>
            <person name="Binder M."/>
            <person name="Riley R."/>
            <person name="Barry K."/>
            <person name="Blanchette R.A."/>
            <person name="Henrissat B."/>
            <person name="Martinez A.T."/>
            <person name="Otillar R."/>
            <person name="Spatafora J.W."/>
            <person name="Yadav J.S."/>
            <person name="Aerts A."/>
            <person name="Benoit I."/>
            <person name="Boyd A."/>
            <person name="Carlson A."/>
            <person name="Copeland A."/>
            <person name="Coutinho P.M."/>
            <person name="de Vries R.P."/>
            <person name="Ferreira P."/>
            <person name="Findley K."/>
            <person name="Foster B."/>
            <person name="Gaskell J."/>
            <person name="Glotzer D."/>
            <person name="Gorecki P."/>
            <person name="Heitman J."/>
            <person name="Hesse C."/>
            <person name="Hori C."/>
            <person name="Igarashi K."/>
            <person name="Jurgens J.A."/>
            <person name="Kallen N."/>
            <person name="Kersten P."/>
            <person name="Kohler A."/>
            <person name="Kuees U."/>
            <person name="Kumar T.K.A."/>
            <person name="Kuo A."/>
            <person name="LaButti K."/>
            <person name="Larrondo L.F."/>
            <person name="Lindquist E."/>
            <person name="Ling A."/>
            <person name="Lombard V."/>
            <person name="Lucas S."/>
            <person name="Lundell T."/>
            <person name="Martin R."/>
            <person name="McLaughlin D.J."/>
            <person name="Morgenstern I."/>
            <person name="Morin E."/>
            <person name="Murat C."/>
            <person name="Nagy L.G."/>
            <person name="Nolan M."/>
            <person name="Ohm R.A."/>
            <person name="Patyshakuliyeva A."/>
            <person name="Rokas A."/>
            <person name="Ruiz-Duenas F.J."/>
            <person name="Sabat G."/>
            <person name="Salamov A."/>
            <person name="Samejima M."/>
            <person name="Schmutz J."/>
            <person name="Slot J.C."/>
            <person name="St John F."/>
            <person name="Stenlid J."/>
            <person name="Sun H."/>
            <person name="Sun S."/>
            <person name="Syed K."/>
            <person name="Tsang A."/>
            <person name="Wiebenga A."/>
            <person name="Young D."/>
            <person name="Pisabarro A."/>
            <person name="Eastwood D.C."/>
            <person name="Martin F."/>
            <person name="Cullen D."/>
            <person name="Grigoriev I.V."/>
            <person name="Hibbett D.S."/>
        </authorList>
    </citation>
    <scope>NUCLEOTIDE SEQUENCE [LARGE SCALE GENOMIC DNA]</scope>
    <source>
        <strain evidence="3">TFB10046</strain>
    </source>
</reference>
<evidence type="ECO:0000313" key="3">
    <source>
        <dbReference type="Proteomes" id="UP000006514"/>
    </source>
</evidence>
<feature type="region of interest" description="Disordered" evidence="1">
    <location>
        <begin position="1"/>
        <end position="20"/>
    </location>
</feature>
<dbReference type="InParanoid" id="J0WXS6"/>
<gene>
    <name evidence="2" type="ORF">AURDEDRAFT_166385</name>
</gene>
<feature type="compositionally biased region" description="Polar residues" evidence="1">
    <location>
        <begin position="1"/>
        <end position="12"/>
    </location>
</feature>
<evidence type="ECO:0000313" key="2">
    <source>
        <dbReference type="EMBL" id="EJD44600.1"/>
    </source>
</evidence>
<protein>
    <recommendedName>
        <fullName evidence="4">F-box domain-containing protein</fullName>
    </recommendedName>
</protein>
<dbReference type="KEGG" id="adl:AURDEDRAFT_166385"/>
<dbReference type="Proteomes" id="UP000006514">
    <property type="component" value="Unassembled WGS sequence"/>
</dbReference>
<proteinExistence type="predicted"/>
<accession>J0WXS6</accession>
<sequence length="546" mass="61772">MASTPSAPSAQEQEQERPLAPFTRHFPREIQLHILEDGGRVGCRPWVLAVVCRRWREMTFTSPALWPFDVVEVYVKKLCHKGDNPRTPPDTDLAGYLRAMVLATVRRASPLDRLRDVADLLLVIERDVGETQGARDCGSPDVSFYAFPFPPLAQANYLAYDLLHCGLGVMIAAAPNVPPHHHIAAGRVLEESLRLLSRTSPPLDCTMLKLVRIWWRSRTSCPMTFLWVDAFELAPETRNLLMGDLLEVLRWCTGQTLHAWCLHSAMQMTAEFVIRLEDSESHRQIVRALQRMYLTAKETAAAEDNRELIDVDILRSLLGIARVLLYSMPSHNGISPLCCWILRVSPPPQDVARHRYNELHSAFRRFCCAALLAPYVNVLGESASLDKFVPADDSSGHVYAQYLLALVRTLPCSWDGLVFGVSWAHNYEAALALAIVAQRAPAVVCHHVRQLLEDVWQHAEDRCYNGADDMTTNSFCRVRPGMSYMTPGWRWDGGAAGVQGFAYRTWKWYYPRVAPFPRNLWLSSTEPWHTIQAATFDRPRASRCGE</sequence>
<dbReference type="EMBL" id="JH687770">
    <property type="protein sequence ID" value="EJD44600.1"/>
    <property type="molecule type" value="Genomic_DNA"/>
</dbReference>
<evidence type="ECO:0000256" key="1">
    <source>
        <dbReference type="SAM" id="MobiDB-lite"/>
    </source>
</evidence>
<dbReference type="AlphaFoldDB" id="J0WXS6"/>
<evidence type="ECO:0008006" key="4">
    <source>
        <dbReference type="Google" id="ProtNLM"/>
    </source>
</evidence>
<name>J0WXS6_AURST</name>
<organism evidence="2 3">
    <name type="scientific">Auricularia subglabra (strain TFB-10046 / SS5)</name>
    <name type="common">White-rot fungus</name>
    <name type="synonym">Auricularia delicata (strain TFB10046)</name>
    <dbReference type="NCBI Taxonomy" id="717982"/>
    <lineage>
        <taxon>Eukaryota</taxon>
        <taxon>Fungi</taxon>
        <taxon>Dikarya</taxon>
        <taxon>Basidiomycota</taxon>
        <taxon>Agaricomycotina</taxon>
        <taxon>Agaricomycetes</taxon>
        <taxon>Auriculariales</taxon>
        <taxon>Auriculariaceae</taxon>
        <taxon>Auricularia</taxon>
    </lineage>
</organism>
<keyword evidence="3" id="KW-1185">Reference proteome</keyword>